<gene>
    <name evidence="8" type="ORF">PSECIP111854_00490</name>
</gene>
<dbReference type="InterPro" id="IPR001223">
    <property type="entry name" value="Glyco_hydro18_cat"/>
</dbReference>
<dbReference type="GO" id="GO:0005975">
    <property type="term" value="P:carbohydrate metabolic process"/>
    <property type="evidence" value="ECO:0007669"/>
    <property type="project" value="InterPro"/>
</dbReference>
<comment type="similarity">
    <text evidence="6">Belongs to the glycosyl hydrolase 18 family.</text>
</comment>
<proteinExistence type="inferred from homology"/>
<sequence>MLLTDMHKRVGMELFVRYIFFVAFLALFGCSEKSGSMYAEHISEPSCKPIIAVYPVWKHSNAELKSLPWNDFTHIAISSIYPMSTGELHSQEADLFVDTLVSLAHSKDKKVIISVGGAGKGSQGFVELYKNHERVTEFVSNLLLYVEHHKIDGIDIDWEYWTYQHVQGKSGNDPIESQQLVDLVKRLKATMKPELLLTVDIMAGHWVGEQYLPELQKHADYVNLMAFDFTGAWPESAIGYHSDYSTFIKSIEFVLDRGFNRNQVLVGVPAYGIEFENASNNTINHHSYRSIVNELDGNLADIAKEKFNNIYFESPQTIKKKFSYVKDELLGGIFMFEVTSDHRSPEHSLLKSAQSIINDNCPNNELQ</sequence>
<dbReference type="PROSITE" id="PS01095">
    <property type="entry name" value="GH18_1"/>
    <property type="match status" value="1"/>
</dbReference>
<organism evidence="8 9">
    <name type="scientific">Pseudoalteromonas holothuriae</name>
    <dbReference type="NCBI Taxonomy" id="2963714"/>
    <lineage>
        <taxon>Bacteria</taxon>
        <taxon>Pseudomonadati</taxon>
        <taxon>Pseudomonadota</taxon>
        <taxon>Gammaproteobacteria</taxon>
        <taxon>Alteromonadales</taxon>
        <taxon>Pseudoalteromonadaceae</taxon>
        <taxon>Pseudoalteromonas</taxon>
    </lineage>
</organism>
<dbReference type="PANTHER" id="PTHR11177">
    <property type="entry name" value="CHITINASE"/>
    <property type="match status" value="1"/>
</dbReference>
<evidence type="ECO:0000313" key="9">
    <source>
        <dbReference type="Proteomes" id="UP001152467"/>
    </source>
</evidence>
<dbReference type="Gene3D" id="3.20.20.80">
    <property type="entry name" value="Glycosidases"/>
    <property type="match status" value="1"/>
</dbReference>
<dbReference type="GO" id="GO:0008843">
    <property type="term" value="F:endochitinase activity"/>
    <property type="evidence" value="ECO:0007669"/>
    <property type="project" value="UniProtKB-EC"/>
</dbReference>
<reference evidence="8" key="1">
    <citation type="submission" date="2022-07" db="EMBL/GenBank/DDBJ databases">
        <authorList>
            <person name="Criscuolo A."/>
        </authorList>
    </citation>
    <scope>NUCLEOTIDE SEQUENCE</scope>
    <source>
        <strain evidence="8">CIP111854</strain>
    </source>
</reference>
<dbReference type="PANTHER" id="PTHR11177:SF317">
    <property type="entry name" value="CHITINASE 12-RELATED"/>
    <property type="match status" value="1"/>
</dbReference>
<evidence type="ECO:0000259" key="7">
    <source>
        <dbReference type="PROSITE" id="PS51910"/>
    </source>
</evidence>
<keyword evidence="9" id="KW-1185">Reference proteome</keyword>
<dbReference type="EMBL" id="CAMAPC010000002">
    <property type="protein sequence ID" value="CAH9050248.1"/>
    <property type="molecule type" value="Genomic_DNA"/>
</dbReference>
<evidence type="ECO:0000256" key="3">
    <source>
        <dbReference type="ARBA" id="ARBA00022801"/>
    </source>
</evidence>
<dbReference type="AlphaFoldDB" id="A0A9W4QRN7"/>
<evidence type="ECO:0000256" key="6">
    <source>
        <dbReference type="RuleBase" id="RU004453"/>
    </source>
</evidence>
<dbReference type="Proteomes" id="UP001152467">
    <property type="component" value="Unassembled WGS sequence"/>
</dbReference>
<dbReference type="PROSITE" id="PS51910">
    <property type="entry name" value="GH18_2"/>
    <property type="match status" value="1"/>
</dbReference>
<evidence type="ECO:0000256" key="1">
    <source>
        <dbReference type="ARBA" id="ARBA00000822"/>
    </source>
</evidence>
<comment type="catalytic activity">
    <reaction evidence="1">
        <text>Random endo-hydrolysis of N-acetyl-beta-D-glucosaminide (1-&gt;4)-beta-linkages in chitin and chitodextrins.</text>
        <dbReference type="EC" id="3.2.1.14"/>
    </reaction>
</comment>
<evidence type="ECO:0000256" key="2">
    <source>
        <dbReference type="ARBA" id="ARBA00012729"/>
    </source>
</evidence>
<name>A0A9W4QRN7_9GAMM</name>
<evidence type="ECO:0000313" key="8">
    <source>
        <dbReference type="EMBL" id="CAH9050248.1"/>
    </source>
</evidence>
<dbReference type="EC" id="3.2.1.14" evidence="2"/>
<keyword evidence="4 5" id="KW-0326">Glycosidase</keyword>
<dbReference type="InterPro" id="IPR011583">
    <property type="entry name" value="Chitinase_II/V-like_cat"/>
</dbReference>
<dbReference type="SMART" id="SM00636">
    <property type="entry name" value="Glyco_18"/>
    <property type="match status" value="1"/>
</dbReference>
<evidence type="ECO:0000256" key="5">
    <source>
        <dbReference type="RuleBase" id="RU000489"/>
    </source>
</evidence>
<evidence type="ECO:0000256" key="4">
    <source>
        <dbReference type="ARBA" id="ARBA00023295"/>
    </source>
</evidence>
<dbReference type="SUPFAM" id="SSF51445">
    <property type="entry name" value="(Trans)glycosidases"/>
    <property type="match status" value="1"/>
</dbReference>
<protein>
    <recommendedName>
        <fullName evidence="2">chitinase</fullName>
        <ecNumber evidence="2">3.2.1.14</ecNumber>
    </recommendedName>
</protein>
<comment type="caution">
    <text evidence="8">The sequence shown here is derived from an EMBL/GenBank/DDBJ whole genome shotgun (WGS) entry which is preliminary data.</text>
</comment>
<dbReference type="InterPro" id="IPR017853">
    <property type="entry name" value="GH"/>
</dbReference>
<feature type="domain" description="GH18" evidence="7">
    <location>
        <begin position="48"/>
        <end position="360"/>
    </location>
</feature>
<dbReference type="Gene3D" id="3.40.5.30">
    <property type="entry name" value="(Trans)glycosidases - domain 2"/>
    <property type="match status" value="1"/>
</dbReference>
<dbReference type="InterPro" id="IPR001579">
    <property type="entry name" value="Glyco_hydro_18_chit_AS"/>
</dbReference>
<accession>A0A9W4QRN7</accession>
<dbReference type="GO" id="GO:0008061">
    <property type="term" value="F:chitin binding"/>
    <property type="evidence" value="ECO:0007669"/>
    <property type="project" value="InterPro"/>
</dbReference>
<keyword evidence="3 5" id="KW-0378">Hydrolase</keyword>
<dbReference type="InterPro" id="IPR050314">
    <property type="entry name" value="Glycosyl_Hydrlase_18"/>
</dbReference>
<dbReference type="Pfam" id="PF00704">
    <property type="entry name" value="Glyco_hydro_18"/>
    <property type="match status" value="1"/>
</dbReference>